<dbReference type="InterPro" id="IPR003960">
    <property type="entry name" value="ATPase_AAA_CS"/>
</dbReference>
<dbReference type="InterPro" id="IPR018221">
    <property type="entry name" value="Glyco_hydro_9_His_AS"/>
</dbReference>
<dbReference type="InterPro" id="IPR003593">
    <property type="entry name" value="AAA+_ATPase"/>
</dbReference>
<protein>
    <recommendedName>
        <fullName evidence="10">Endoglucanase</fullName>
        <ecNumber evidence="10">3.2.1.4</ecNumber>
    </recommendedName>
</protein>
<keyword evidence="4 10" id="KW-0136">Cellulose degradation</keyword>
<gene>
    <name evidence="13" type="ORF">EPI10_024740</name>
</gene>
<evidence type="ECO:0000256" key="1">
    <source>
        <dbReference type="ARBA" id="ARBA00000966"/>
    </source>
</evidence>
<evidence type="ECO:0000256" key="9">
    <source>
        <dbReference type="PROSITE-ProRule" id="PRU10059"/>
    </source>
</evidence>
<comment type="similarity">
    <text evidence="2 9 10">Belongs to the glycosyl hydrolase 9 (cellulase E) family.</text>
</comment>
<name>A0A5B6VYS4_9ROSI</name>
<evidence type="ECO:0000256" key="7">
    <source>
        <dbReference type="ARBA" id="ARBA00023326"/>
    </source>
</evidence>
<dbReference type="InterPro" id="IPR058017">
    <property type="entry name" value="At3g28540-like_C"/>
</dbReference>
<evidence type="ECO:0000313" key="13">
    <source>
        <dbReference type="EMBL" id="KAA3474450.1"/>
    </source>
</evidence>
<keyword evidence="5 9" id="KW-0119">Carbohydrate metabolism</keyword>
<dbReference type="GO" id="GO:0006950">
    <property type="term" value="P:response to stress"/>
    <property type="evidence" value="ECO:0007669"/>
    <property type="project" value="UniProtKB-ARBA"/>
</dbReference>
<dbReference type="Pfam" id="PF00759">
    <property type="entry name" value="Glyco_hydro_9"/>
    <property type="match status" value="1"/>
</dbReference>
<feature type="active site" evidence="9">
    <location>
        <position position="1126"/>
    </location>
</feature>
<organism evidence="13 14">
    <name type="scientific">Gossypium australe</name>
    <dbReference type="NCBI Taxonomy" id="47621"/>
    <lineage>
        <taxon>Eukaryota</taxon>
        <taxon>Viridiplantae</taxon>
        <taxon>Streptophyta</taxon>
        <taxon>Embryophyta</taxon>
        <taxon>Tracheophyta</taxon>
        <taxon>Spermatophyta</taxon>
        <taxon>Magnoliopsida</taxon>
        <taxon>eudicotyledons</taxon>
        <taxon>Gunneridae</taxon>
        <taxon>Pentapetalae</taxon>
        <taxon>rosids</taxon>
        <taxon>malvids</taxon>
        <taxon>Malvales</taxon>
        <taxon>Malvaceae</taxon>
        <taxon>Malvoideae</taxon>
        <taxon>Gossypium</taxon>
    </lineage>
</organism>
<dbReference type="GO" id="GO:0016887">
    <property type="term" value="F:ATP hydrolysis activity"/>
    <property type="evidence" value="ECO:0007669"/>
    <property type="project" value="InterPro"/>
</dbReference>
<dbReference type="OrthoDB" id="10251412at2759"/>
<dbReference type="Pfam" id="PF00004">
    <property type="entry name" value="AAA"/>
    <property type="match status" value="1"/>
</dbReference>
<feature type="compositionally biased region" description="Basic and acidic residues" evidence="11">
    <location>
        <begin position="423"/>
        <end position="432"/>
    </location>
</feature>
<keyword evidence="14" id="KW-1185">Reference proteome</keyword>
<dbReference type="FunFam" id="1.50.10.10:FF:000020">
    <property type="entry name" value="Endoglucanase"/>
    <property type="match status" value="1"/>
</dbReference>
<evidence type="ECO:0000256" key="10">
    <source>
        <dbReference type="RuleBase" id="RU361166"/>
    </source>
</evidence>
<comment type="catalytic activity">
    <reaction evidence="1 10">
        <text>Endohydrolysis of (1-&gt;4)-beta-D-glucosidic linkages in cellulose, lichenin and cereal beta-D-glucans.</text>
        <dbReference type="EC" id="3.2.1.4"/>
    </reaction>
</comment>
<evidence type="ECO:0000313" key="14">
    <source>
        <dbReference type="Proteomes" id="UP000325315"/>
    </source>
</evidence>
<dbReference type="PROSITE" id="PS00674">
    <property type="entry name" value="AAA"/>
    <property type="match status" value="1"/>
</dbReference>
<dbReference type="InterPro" id="IPR007942">
    <property type="entry name" value="PLipase-like"/>
</dbReference>
<dbReference type="Gene3D" id="1.50.10.10">
    <property type="match status" value="1"/>
</dbReference>
<dbReference type="Pfam" id="PF05278">
    <property type="entry name" value="PEARLI-4"/>
    <property type="match status" value="1"/>
</dbReference>
<dbReference type="AlphaFoldDB" id="A0A5B6VYS4"/>
<keyword evidence="7 9" id="KW-0624">Polysaccharide degradation</keyword>
<accession>A0A5B6VYS4</accession>
<keyword evidence="6 9" id="KW-0326">Glycosidase</keyword>
<evidence type="ECO:0000256" key="2">
    <source>
        <dbReference type="ARBA" id="ARBA00007072"/>
    </source>
</evidence>
<feature type="region of interest" description="Disordered" evidence="11">
    <location>
        <begin position="423"/>
        <end position="465"/>
    </location>
</feature>
<dbReference type="GO" id="GO:0008810">
    <property type="term" value="F:cellulase activity"/>
    <property type="evidence" value="ECO:0007669"/>
    <property type="project" value="UniProtKB-EC"/>
</dbReference>
<comment type="caution">
    <text evidence="13">The sequence shown here is derived from an EMBL/GenBank/DDBJ whole genome shotgun (WGS) entry which is preliminary data.</text>
</comment>
<dbReference type="Gene3D" id="3.40.50.300">
    <property type="entry name" value="P-loop containing nucleotide triphosphate hydrolases"/>
    <property type="match status" value="1"/>
</dbReference>
<keyword evidence="3 9" id="KW-0378">Hydrolase</keyword>
<dbReference type="InterPro" id="IPR027417">
    <property type="entry name" value="P-loop_NTPase"/>
</dbReference>
<dbReference type="Gene3D" id="6.10.280.40">
    <property type="match status" value="1"/>
</dbReference>
<proteinExistence type="inferred from homology"/>
<dbReference type="GO" id="GO:0030245">
    <property type="term" value="P:cellulose catabolic process"/>
    <property type="evidence" value="ECO:0007669"/>
    <property type="project" value="UniProtKB-KW"/>
</dbReference>
<dbReference type="EMBL" id="SMMG02000005">
    <property type="protein sequence ID" value="KAA3474450.1"/>
    <property type="molecule type" value="Genomic_DNA"/>
</dbReference>
<dbReference type="InterPro" id="IPR012341">
    <property type="entry name" value="6hp_glycosidase-like_sf"/>
</dbReference>
<evidence type="ECO:0000256" key="6">
    <source>
        <dbReference type="ARBA" id="ARBA00023295"/>
    </source>
</evidence>
<dbReference type="Pfam" id="PF25568">
    <property type="entry name" value="AAA_lid_At3g28540"/>
    <property type="match status" value="1"/>
</dbReference>
<comment type="catalytic activity">
    <reaction evidence="8">
        <text>ATP + H2O = ADP + phosphate + H(+)</text>
        <dbReference type="Rhea" id="RHEA:13065"/>
        <dbReference type="ChEBI" id="CHEBI:15377"/>
        <dbReference type="ChEBI" id="CHEBI:15378"/>
        <dbReference type="ChEBI" id="CHEBI:30616"/>
        <dbReference type="ChEBI" id="CHEBI:43474"/>
        <dbReference type="ChEBI" id="CHEBI:456216"/>
    </reaction>
</comment>
<dbReference type="PANTHER" id="PTHR22298">
    <property type="entry name" value="ENDO-1,4-BETA-GLUCANASE"/>
    <property type="match status" value="1"/>
</dbReference>
<evidence type="ECO:0000259" key="12">
    <source>
        <dbReference type="SMART" id="SM00382"/>
    </source>
</evidence>
<evidence type="ECO:0000256" key="11">
    <source>
        <dbReference type="SAM" id="MobiDB-lite"/>
    </source>
</evidence>
<evidence type="ECO:0000256" key="8">
    <source>
        <dbReference type="ARBA" id="ARBA00049360"/>
    </source>
</evidence>
<dbReference type="Proteomes" id="UP000325315">
    <property type="component" value="Unassembled WGS sequence"/>
</dbReference>
<dbReference type="SUPFAM" id="SSF52540">
    <property type="entry name" value="P-loop containing nucleoside triphosphate hydrolases"/>
    <property type="match status" value="1"/>
</dbReference>
<evidence type="ECO:0000256" key="5">
    <source>
        <dbReference type="ARBA" id="ARBA00023277"/>
    </source>
</evidence>
<dbReference type="SMART" id="SM00382">
    <property type="entry name" value="AAA"/>
    <property type="match status" value="1"/>
</dbReference>
<dbReference type="Pfam" id="PF14363">
    <property type="entry name" value="AAA_assoc"/>
    <property type="match status" value="1"/>
</dbReference>
<dbReference type="SUPFAM" id="SSF48208">
    <property type="entry name" value="Six-hairpin glycosidases"/>
    <property type="match status" value="1"/>
</dbReference>
<sequence length="1209" mass="135068">MASTLSILATFTIIRSTFNDFIPKEIRDYLWSFIRRFSSEFTLVIEESHDGSSNHIFQATMEYLGSHVLSASAAEGSPKRLTVGKSEKVRKFTFGLDRHSEIVDIFHGVPLKWKYNADVNTNTNNQHTSESRWYELSFQKNHVEMVKSKYIPHIINTAKKLKDRNRTVKFHTVRRERWSSSAVNLDHPMTFDTLALDGDLKKTIMEDLDSFINGKEYYKKIGKVWKRGYLLYGPPGTGKSSLIAAMANHLNFDIYNLNLSAVNSDSSLEYLLLHVSNRSILVIEDIDCTVKLQNRDAGDPTASYPHVQVTLSGLLNAIDGLLSCCGDERIIVFTTNYKDKIDPALLRAGRMDKHICLSYSTASTFKQLAANYLGVSNHNLFSRIEKIIEEINVSPAEVAGELMKSKDPKTCLEGLIELLESKASEATSKPEEGEGGNNTKQEKGCKSKGSKTTNSDSPNHKAISFLTVGPDPMTVREYTVKPELAPILKAVLLKHGDIVTDCSLNSTQCRSSLLEIACGIIQKLQAAKLEDLTEPELRSMLASVSDLESLKLRVSWLRKRLDQIIEALQLVKQCSALEEDRRKIVQEIEEMQKEIGRCHMETLEKEKKTLRIQEMEAVIGTISESISSNEARLSCFYERRSSSPLSSFEANDKSTVCPCPPASPPATLSVSLKRALPKQMKRISEAEMGGKQAEASNPRDRGSSIWCLLVLVIGALVVTAAALTILKYLHFSENNEAHPINKKYADALELALQFFDLVDNRIPWRGDSGLQDGSEENLDLSKGMYDAGDAMKFGFPMAFTATVLSWSILEYGDQMNAVKQLGYAYNSLRWITDYLINSHPSENVLYFQVGDPGLDHKCWERPETMTERRPVTQVNTSFPGTEVAAETAAALASASLVFKENDPDYSSSLLTHARQLFTFADTYRASYSISIPQVQGFYNSTGYGDELLWAASWLYHATRDDSYLRYVTELNGQRFANMEITTWFSWDDKLAGTQVLLSRIIFFGAKDMPPVDNLDLQMYRKTAELVMCGLLPDSPTATSRRTDGGLIWITEWNPLQHAVASAFLAVLYSDYMLTSQTETLYCSGNSYKPDDLRNFAISQADYVLGENPMKMSYLVGYGSRYPLYVHHRGSSIPVNADTSCQDGFKWFHSDDPNPNIAVGALVGGPSLNDSYSDTRDNVKQSEPSTYNSALLVGLLSGLISTSSVVKSYT</sequence>
<dbReference type="InterPro" id="IPR025753">
    <property type="entry name" value="AAA_N_dom"/>
</dbReference>
<evidence type="ECO:0000256" key="3">
    <source>
        <dbReference type="ARBA" id="ARBA00022801"/>
    </source>
</evidence>
<dbReference type="InterPro" id="IPR001701">
    <property type="entry name" value="Glyco_hydro_9"/>
</dbReference>
<dbReference type="EC" id="3.2.1.4" evidence="10"/>
<dbReference type="PROSITE" id="PS00592">
    <property type="entry name" value="GH9_2"/>
    <property type="match status" value="1"/>
</dbReference>
<dbReference type="CDD" id="cd19510">
    <property type="entry name" value="RecA-like_BCS1"/>
    <property type="match status" value="1"/>
</dbReference>
<reference evidence="13" key="1">
    <citation type="submission" date="2019-08" db="EMBL/GenBank/DDBJ databases">
        <authorList>
            <person name="Liu F."/>
        </authorList>
    </citation>
    <scope>NUCLEOTIDE SEQUENCE [LARGE SCALE GENOMIC DNA]</scope>
    <source>
        <strain evidence="13">PA1801</strain>
        <tissue evidence="13">Leaf</tissue>
    </source>
</reference>
<evidence type="ECO:0000256" key="4">
    <source>
        <dbReference type="ARBA" id="ARBA00023001"/>
    </source>
</evidence>
<dbReference type="InterPro" id="IPR003959">
    <property type="entry name" value="ATPase_AAA_core"/>
</dbReference>
<dbReference type="GO" id="GO:0005524">
    <property type="term" value="F:ATP binding"/>
    <property type="evidence" value="ECO:0007669"/>
    <property type="project" value="InterPro"/>
</dbReference>
<dbReference type="InterPro" id="IPR008928">
    <property type="entry name" value="6-hairpin_glycosidase_sf"/>
</dbReference>
<feature type="domain" description="AAA+ ATPase" evidence="12">
    <location>
        <begin position="225"/>
        <end position="361"/>
    </location>
</feature>